<proteinExistence type="predicted"/>
<name>A0A0A9DGU2_ARUDO</name>
<protein>
    <submittedName>
        <fullName evidence="1">Uncharacterized protein</fullName>
    </submittedName>
</protein>
<dbReference type="AlphaFoldDB" id="A0A0A9DGU2"/>
<dbReference type="EMBL" id="GBRH01214913">
    <property type="protein sequence ID" value="JAD82982.1"/>
    <property type="molecule type" value="Transcribed_RNA"/>
</dbReference>
<reference evidence="1" key="2">
    <citation type="journal article" date="2015" name="Data Brief">
        <title>Shoot transcriptome of the giant reed, Arundo donax.</title>
        <authorList>
            <person name="Barrero R.A."/>
            <person name="Guerrero F.D."/>
            <person name="Moolhuijzen P."/>
            <person name="Goolsby J.A."/>
            <person name="Tidwell J."/>
            <person name="Bellgard S.E."/>
            <person name="Bellgard M.I."/>
        </authorList>
    </citation>
    <scope>NUCLEOTIDE SEQUENCE</scope>
    <source>
        <tissue evidence="1">Shoot tissue taken approximately 20 cm above the soil surface</tissue>
    </source>
</reference>
<accession>A0A0A9DGU2</accession>
<sequence length="28" mass="3286">MSISRRICNYCLSSKRCSSIQIRFCACR</sequence>
<reference evidence="1" key="1">
    <citation type="submission" date="2014-09" db="EMBL/GenBank/DDBJ databases">
        <authorList>
            <person name="Magalhaes I.L.F."/>
            <person name="Oliveira U."/>
            <person name="Santos F.R."/>
            <person name="Vidigal T.H.D.A."/>
            <person name="Brescovit A.D."/>
            <person name="Santos A.J."/>
        </authorList>
    </citation>
    <scope>NUCLEOTIDE SEQUENCE</scope>
    <source>
        <tissue evidence="1">Shoot tissue taken approximately 20 cm above the soil surface</tissue>
    </source>
</reference>
<evidence type="ECO:0000313" key="1">
    <source>
        <dbReference type="EMBL" id="JAD82982.1"/>
    </source>
</evidence>
<organism evidence="1">
    <name type="scientific">Arundo donax</name>
    <name type="common">Giant reed</name>
    <name type="synonym">Donax arundinaceus</name>
    <dbReference type="NCBI Taxonomy" id="35708"/>
    <lineage>
        <taxon>Eukaryota</taxon>
        <taxon>Viridiplantae</taxon>
        <taxon>Streptophyta</taxon>
        <taxon>Embryophyta</taxon>
        <taxon>Tracheophyta</taxon>
        <taxon>Spermatophyta</taxon>
        <taxon>Magnoliopsida</taxon>
        <taxon>Liliopsida</taxon>
        <taxon>Poales</taxon>
        <taxon>Poaceae</taxon>
        <taxon>PACMAD clade</taxon>
        <taxon>Arundinoideae</taxon>
        <taxon>Arundineae</taxon>
        <taxon>Arundo</taxon>
    </lineage>
</organism>